<dbReference type="Proteomes" id="UP001371456">
    <property type="component" value="Unassembled WGS sequence"/>
</dbReference>
<evidence type="ECO:0000313" key="1">
    <source>
        <dbReference type="EMBL" id="KAK6789384.1"/>
    </source>
</evidence>
<dbReference type="EMBL" id="JBANQN010000005">
    <property type="protein sequence ID" value="KAK6789384.1"/>
    <property type="molecule type" value="Genomic_DNA"/>
</dbReference>
<proteinExistence type="predicted"/>
<name>A0AAN8YDR9_SOLBU</name>
<evidence type="ECO:0000313" key="2">
    <source>
        <dbReference type="Proteomes" id="UP001371456"/>
    </source>
</evidence>
<comment type="caution">
    <text evidence="1">The sequence shown here is derived from an EMBL/GenBank/DDBJ whole genome shotgun (WGS) entry which is preliminary data.</text>
</comment>
<sequence>MILPLVSYNIAILEWLHIGIRF</sequence>
<dbReference type="AlphaFoldDB" id="A0AAN8YDR9"/>
<keyword evidence="2" id="KW-1185">Reference proteome</keyword>
<gene>
    <name evidence="1" type="ORF">RDI58_013183</name>
</gene>
<protein>
    <submittedName>
        <fullName evidence="1">Uncharacterized protein</fullName>
    </submittedName>
</protein>
<accession>A0AAN8YDR9</accession>
<reference evidence="1 2" key="1">
    <citation type="submission" date="2024-02" db="EMBL/GenBank/DDBJ databases">
        <title>de novo genome assembly of Solanum bulbocastanum strain 11H21.</title>
        <authorList>
            <person name="Hosaka A.J."/>
        </authorList>
    </citation>
    <scope>NUCLEOTIDE SEQUENCE [LARGE SCALE GENOMIC DNA]</scope>
    <source>
        <tissue evidence="1">Young leaves</tissue>
    </source>
</reference>
<organism evidence="1 2">
    <name type="scientific">Solanum bulbocastanum</name>
    <name type="common">Wild potato</name>
    <dbReference type="NCBI Taxonomy" id="147425"/>
    <lineage>
        <taxon>Eukaryota</taxon>
        <taxon>Viridiplantae</taxon>
        <taxon>Streptophyta</taxon>
        <taxon>Embryophyta</taxon>
        <taxon>Tracheophyta</taxon>
        <taxon>Spermatophyta</taxon>
        <taxon>Magnoliopsida</taxon>
        <taxon>eudicotyledons</taxon>
        <taxon>Gunneridae</taxon>
        <taxon>Pentapetalae</taxon>
        <taxon>asterids</taxon>
        <taxon>lamiids</taxon>
        <taxon>Solanales</taxon>
        <taxon>Solanaceae</taxon>
        <taxon>Solanoideae</taxon>
        <taxon>Solaneae</taxon>
        <taxon>Solanum</taxon>
    </lineage>
</organism>